<feature type="repeat" description="ANK" evidence="3">
    <location>
        <begin position="129"/>
        <end position="161"/>
    </location>
</feature>
<organism evidence="5 6">
    <name type="scientific">Actinoalloteichus fjordicus</name>
    <dbReference type="NCBI Taxonomy" id="1612552"/>
    <lineage>
        <taxon>Bacteria</taxon>
        <taxon>Bacillati</taxon>
        <taxon>Actinomycetota</taxon>
        <taxon>Actinomycetes</taxon>
        <taxon>Pseudonocardiales</taxon>
        <taxon>Pseudonocardiaceae</taxon>
        <taxon>Actinoalloteichus</taxon>
    </lineage>
</organism>
<evidence type="ECO:0000256" key="3">
    <source>
        <dbReference type="PROSITE-ProRule" id="PRU00023"/>
    </source>
</evidence>
<evidence type="ECO:0000256" key="4">
    <source>
        <dbReference type="SAM" id="MobiDB-lite"/>
    </source>
</evidence>
<dbReference type="SUPFAM" id="SSF48403">
    <property type="entry name" value="Ankyrin repeat"/>
    <property type="match status" value="1"/>
</dbReference>
<dbReference type="PANTHER" id="PTHR24166:SF48">
    <property type="entry name" value="PROTEIN VAPYRIN"/>
    <property type="match status" value="1"/>
</dbReference>
<dbReference type="PROSITE" id="PS50088">
    <property type="entry name" value="ANK_REPEAT"/>
    <property type="match status" value="3"/>
</dbReference>
<sequence length="242" mass="24807">MSPRPDVVRLASVPRAQEAAPRNREAGARNLDSSRTSAIDIPEQIEEDTAPDASTPNGAPRRRHGPLRRRGAAASSGVTTLPRVTDTVDSPAPDSLRARIGSAAALGKADELADLLRDPGAAAVLADTSGTVPLYSAAVNGHTDAVRLLLAAGAVPDVESHGGPDEGTPLCAAASWGHLDVVRLLLEHGADANLSEATHPEADVDAAGMTPLEWAVLGGHDEVVAALVEAGAMVPDFMTPES</sequence>
<accession>A0AAC9LF54</accession>
<dbReference type="SMART" id="SM00248">
    <property type="entry name" value="ANK"/>
    <property type="match status" value="3"/>
</dbReference>
<name>A0AAC9LF54_9PSEU</name>
<dbReference type="PROSITE" id="PS50297">
    <property type="entry name" value="ANK_REP_REGION"/>
    <property type="match status" value="3"/>
</dbReference>
<dbReference type="EMBL" id="CP016076">
    <property type="protein sequence ID" value="APU15729.1"/>
    <property type="molecule type" value="Genomic_DNA"/>
</dbReference>
<feature type="repeat" description="ANK" evidence="3">
    <location>
        <begin position="207"/>
        <end position="232"/>
    </location>
</feature>
<dbReference type="PRINTS" id="PR01415">
    <property type="entry name" value="ANKYRIN"/>
</dbReference>
<evidence type="ECO:0000256" key="2">
    <source>
        <dbReference type="ARBA" id="ARBA00023043"/>
    </source>
</evidence>
<keyword evidence="2 3" id="KW-0040">ANK repeat</keyword>
<proteinExistence type="predicted"/>
<dbReference type="InterPro" id="IPR002110">
    <property type="entry name" value="Ankyrin_rpt"/>
</dbReference>
<dbReference type="Pfam" id="PF00023">
    <property type="entry name" value="Ank"/>
    <property type="match status" value="1"/>
</dbReference>
<evidence type="ECO:0000313" key="6">
    <source>
        <dbReference type="Proteomes" id="UP000185511"/>
    </source>
</evidence>
<reference evidence="6" key="1">
    <citation type="submission" date="2016-06" db="EMBL/GenBank/DDBJ databases">
        <title>Complete genome sequence of Actinoalloteichus fjordicus DSM 46855 (=ADI127-17), type strain of the new species Actinoalloteichus fjordicus.</title>
        <authorList>
            <person name="Ruckert C."/>
            <person name="Nouioui I."/>
            <person name="Willmese J."/>
            <person name="van Wezel G."/>
            <person name="Klenk H.-P."/>
            <person name="Kalinowski J."/>
            <person name="Zotchev S.B."/>
        </authorList>
    </citation>
    <scope>NUCLEOTIDE SEQUENCE [LARGE SCALE GENOMIC DNA]</scope>
    <source>
        <strain evidence="6">ADI127-7</strain>
    </source>
</reference>
<evidence type="ECO:0000256" key="1">
    <source>
        <dbReference type="ARBA" id="ARBA00022737"/>
    </source>
</evidence>
<evidence type="ECO:0000313" key="5">
    <source>
        <dbReference type="EMBL" id="APU15729.1"/>
    </source>
</evidence>
<protein>
    <submittedName>
        <fullName evidence="5">Ankyrin repeat-containing protein</fullName>
    </submittedName>
</protein>
<dbReference type="Pfam" id="PF12796">
    <property type="entry name" value="Ank_2"/>
    <property type="match status" value="1"/>
</dbReference>
<dbReference type="PANTHER" id="PTHR24166">
    <property type="entry name" value="ROLLING PEBBLES, ISOFORM B"/>
    <property type="match status" value="1"/>
</dbReference>
<dbReference type="KEGG" id="acad:UA74_18505"/>
<gene>
    <name evidence="5" type="ORF">UA74_18505</name>
</gene>
<feature type="repeat" description="ANK" evidence="3">
    <location>
        <begin position="165"/>
        <end position="197"/>
    </location>
</feature>
<feature type="region of interest" description="Disordered" evidence="4">
    <location>
        <begin position="1"/>
        <end position="95"/>
    </location>
</feature>
<dbReference type="Proteomes" id="UP000185511">
    <property type="component" value="Chromosome"/>
</dbReference>
<dbReference type="AlphaFoldDB" id="A0AAC9LF54"/>
<dbReference type="InterPro" id="IPR036770">
    <property type="entry name" value="Ankyrin_rpt-contain_sf"/>
</dbReference>
<dbReference type="Gene3D" id="1.25.40.20">
    <property type="entry name" value="Ankyrin repeat-containing domain"/>
    <property type="match status" value="1"/>
</dbReference>
<keyword evidence="1" id="KW-0677">Repeat</keyword>
<feature type="compositionally biased region" description="Basic residues" evidence="4">
    <location>
        <begin position="60"/>
        <end position="71"/>
    </location>
</feature>
<dbReference type="InterPro" id="IPR050889">
    <property type="entry name" value="Dendritic_Spine_Reg/Scaffold"/>
</dbReference>
<keyword evidence="6" id="KW-1185">Reference proteome</keyword>